<evidence type="ECO:0000313" key="1">
    <source>
        <dbReference type="EMBL" id="GFU26883.1"/>
    </source>
</evidence>
<name>A0A8X6QQM1_NEPPI</name>
<evidence type="ECO:0000313" key="2">
    <source>
        <dbReference type="Proteomes" id="UP000887013"/>
    </source>
</evidence>
<proteinExistence type="predicted"/>
<dbReference type="EMBL" id="BMAW01128667">
    <property type="protein sequence ID" value="GFU26883.1"/>
    <property type="molecule type" value="Genomic_DNA"/>
</dbReference>
<gene>
    <name evidence="1" type="ORF">NPIL_316611</name>
</gene>
<protein>
    <submittedName>
        <fullName evidence="1">Uncharacterized protein</fullName>
    </submittedName>
</protein>
<dbReference type="Proteomes" id="UP000887013">
    <property type="component" value="Unassembled WGS sequence"/>
</dbReference>
<reference evidence="1" key="1">
    <citation type="submission" date="2020-08" db="EMBL/GenBank/DDBJ databases">
        <title>Multicomponent nature underlies the extraordinary mechanical properties of spider dragline silk.</title>
        <authorList>
            <person name="Kono N."/>
            <person name="Nakamura H."/>
            <person name="Mori M."/>
            <person name="Yoshida Y."/>
            <person name="Ohtoshi R."/>
            <person name="Malay A.D."/>
            <person name="Moran D.A.P."/>
            <person name="Tomita M."/>
            <person name="Numata K."/>
            <person name="Arakawa K."/>
        </authorList>
    </citation>
    <scope>NUCLEOTIDE SEQUENCE</scope>
</reference>
<accession>A0A8X6QQM1</accession>
<sequence>MLLVKNEPASDSVSRVRGRRAFPIDSATDKRLSSGGHPPVTLASLIAHPLFSGEGRHTLFYRAPQRVNYDEVTSQ</sequence>
<keyword evidence="2" id="KW-1185">Reference proteome</keyword>
<dbReference type="AlphaFoldDB" id="A0A8X6QQM1"/>
<organism evidence="1 2">
    <name type="scientific">Nephila pilipes</name>
    <name type="common">Giant wood spider</name>
    <name type="synonym">Nephila maculata</name>
    <dbReference type="NCBI Taxonomy" id="299642"/>
    <lineage>
        <taxon>Eukaryota</taxon>
        <taxon>Metazoa</taxon>
        <taxon>Ecdysozoa</taxon>
        <taxon>Arthropoda</taxon>
        <taxon>Chelicerata</taxon>
        <taxon>Arachnida</taxon>
        <taxon>Araneae</taxon>
        <taxon>Araneomorphae</taxon>
        <taxon>Entelegynae</taxon>
        <taxon>Araneoidea</taxon>
        <taxon>Nephilidae</taxon>
        <taxon>Nephila</taxon>
    </lineage>
</organism>
<comment type="caution">
    <text evidence="1">The sequence shown here is derived from an EMBL/GenBank/DDBJ whole genome shotgun (WGS) entry which is preliminary data.</text>
</comment>